<proteinExistence type="predicted"/>
<reference evidence="1" key="1">
    <citation type="submission" date="2020-05" db="UniProtKB">
        <authorList>
            <consortium name="EnsemblMetazoa"/>
        </authorList>
    </citation>
    <scope>IDENTIFICATION</scope>
    <source>
        <strain evidence="1">TTRI</strain>
    </source>
</reference>
<evidence type="ECO:0000313" key="2">
    <source>
        <dbReference type="Proteomes" id="UP000078200"/>
    </source>
</evidence>
<dbReference type="EnsemblMetazoa" id="GAUT012301-RA">
    <property type="protein sequence ID" value="GAUT012301-PA"/>
    <property type="gene ID" value="GAUT012301"/>
</dbReference>
<keyword evidence="2" id="KW-1185">Reference proteome</keyword>
<accession>A0A1A9UQP0</accession>
<protein>
    <submittedName>
        <fullName evidence="1">Uncharacterized protein</fullName>
    </submittedName>
</protein>
<name>A0A1A9UQP0_GLOAU</name>
<dbReference type="VEuPathDB" id="VectorBase:GAUT012301"/>
<organism evidence="1 2">
    <name type="scientific">Glossina austeni</name>
    <name type="common">Savannah tsetse fly</name>
    <dbReference type="NCBI Taxonomy" id="7395"/>
    <lineage>
        <taxon>Eukaryota</taxon>
        <taxon>Metazoa</taxon>
        <taxon>Ecdysozoa</taxon>
        <taxon>Arthropoda</taxon>
        <taxon>Hexapoda</taxon>
        <taxon>Insecta</taxon>
        <taxon>Pterygota</taxon>
        <taxon>Neoptera</taxon>
        <taxon>Endopterygota</taxon>
        <taxon>Diptera</taxon>
        <taxon>Brachycera</taxon>
        <taxon>Muscomorpha</taxon>
        <taxon>Hippoboscoidea</taxon>
        <taxon>Glossinidae</taxon>
        <taxon>Glossina</taxon>
    </lineage>
</organism>
<dbReference type="Proteomes" id="UP000078200">
    <property type="component" value="Unassembled WGS sequence"/>
</dbReference>
<dbReference type="AlphaFoldDB" id="A0A1A9UQP0"/>
<sequence>MKAIMKSPEIFTNNKKQNGTLITRFAKMLRQPSTEVRSFIKEHNTRIIICSSLISSGSDQVHRDEHVGKRYKSLKDHRICYALCSSFSLFRPLVMRQVRNRTPMTSVNLNNDLSISLPKALLAVMATLCNLELKYNMKHE</sequence>
<evidence type="ECO:0000313" key="1">
    <source>
        <dbReference type="EnsemblMetazoa" id="GAUT012301-PA"/>
    </source>
</evidence>